<feature type="transmembrane region" description="Helical" evidence="3">
    <location>
        <begin position="160"/>
        <end position="182"/>
    </location>
</feature>
<dbReference type="Gene3D" id="3.90.25.10">
    <property type="entry name" value="UDP-galactose 4-epimerase, domain 1"/>
    <property type="match status" value="1"/>
</dbReference>
<dbReference type="AlphaFoldDB" id="A0A438G4X7"/>
<dbReference type="Pfam" id="PF05368">
    <property type="entry name" value="NmrA"/>
    <property type="match status" value="2"/>
</dbReference>
<name>A0A438G4X7_VITVI</name>
<dbReference type="InterPro" id="IPR008030">
    <property type="entry name" value="NmrA-like"/>
</dbReference>
<evidence type="ECO:0000256" key="2">
    <source>
        <dbReference type="ARBA" id="ARBA00023002"/>
    </source>
</evidence>
<protein>
    <submittedName>
        <fullName evidence="5">Eugenol synthase 1</fullName>
    </submittedName>
</protein>
<dbReference type="InterPro" id="IPR036291">
    <property type="entry name" value="NAD(P)-bd_dom_sf"/>
</dbReference>
<proteinExistence type="predicted"/>
<keyword evidence="3" id="KW-0812">Transmembrane</keyword>
<dbReference type="SUPFAM" id="SSF51735">
    <property type="entry name" value="NAD(P)-binding Rossmann-fold domains"/>
    <property type="match status" value="1"/>
</dbReference>
<evidence type="ECO:0000256" key="1">
    <source>
        <dbReference type="ARBA" id="ARBA00022857"/>
    </source>
</evidence>
<reference evidence="5 6" key="1">
    <citation type="journal article" date="2018" name="PLoS Genet.">
        <title>Population sequencing reveals clonal diversity and ancestral inbreeding in the grapevine cultivar Chardonnay.</title>
        <authorList>
            <person name="Roach M.J."/>
            <person name="Johnson D.L."/>
            <person name="Bohlmann J."/>
            <person name="van Vuuren H.J."/>
            <person name="Jones S.J."/>
            <person name="Pretorius I.S."/>
            <person name="Schmidt S.A."/>
            <person name="Borneman A.R."/>
        </authorList>
    </citation>
    <scope>NUCLEOTIDE SEQUENCE [LARGE SCALE GENOMIC DNA]</scope>
    <source>
        <strain evidence="6">cv. Chardonnay</strain>
        <tissue evidence="5">Leaf</tissue>
    </source>
</reference>
<keyword evidence="3" id="KW-1133">Transmembrane helix</keyword>
<sequence>MESVLSIILIFGGTGYIGRYMVKASVKMGHPTYVYSRPMTPQTHPSKIELLKEFQSMGVNIVQGELDEHEKLVSVIQQVDVVISALAYPQVLDQLKIIDAIKVAGTSKVFIDPALHFRSLIQTGSFLPSDFGVEEDRVTVLSPFQEFLDKKRIIRRAIEAAGISYTFVSASCFGAYFVNYLLHPHDYSNDSITVYGSGEAQAVLNYEEDIALYTIKVANDPTACNRIVIFLPPKNIISQLELIALWEKKTESIYILITNFKLFFLCYFSALPNPQNIPVAILHSIFVKGVLMNFEIGEDDIEVSKLYPDINYHTIDQLLHIFLTNPPSPCSAAFE</sequence>
<feature type="transmembrane region" description="Helical" evidence="3">
    <location>
        <begin position="6"/>
        <end position="22"/>
    </location>
</feature>
<accession>A0A438G4X7</accession>
<dbReference type="PANTHER" id="PTHR43349:SF9">
    <property type="entry name" value="PHENYLCOUMARAN BENZYLIC ETHER REDUCTASE-LIKE PROTEIN"/>
    <property type="match status" value="1"/>
</dbReference>
<dbReference type="EMBL" id="QGNW01000595">
    <property type="protein sequence ID" value="RVW67263.1"/>
    <property type="molecule type" value="Genomic_DNA"/>
</dbReference>
<comment type="caution">
    <text evidence="5">The sequence shown here is derived from an EMBL/GenBank/DDBJ whole genome shotgun (WGS) entry which is preliminary data.</text>
</comment>
<gene>
    <name evidence="5" type="primary">EGS1_0</name>
    <name evidence="5" type="ORF">CK203_065450</name>
</gene>
<keyword evidence="2" id="KW-0560">Oxidoreductase</keyword>
<dbReference type="CDD" id="cd05259">
    <property type="entry name" value="PCBER_SDR_a"/>
    <property type="match status" value="1"/>
</dbReference>
<feature type="domain" description="NmrA-like" evidence="4">
    <location>
        <begin position="126"/>
        <end position="317"/>
    </location>
</feature>
<evidence type="ECO:0000313" key="5">
    <source>
        <dbReference type="EMBL" id="RVW67263.1"/>
    </source>
</evidence>
<organism evidence="5 6">
    <name type="scientific">Vitis vinifera</name>
    <name type="common">Grape</name>
    <dbReference type="NCBI Taxonomy" id="29760"/>
    <lineage>
        <taxon>Eukaryota</taxon>
        <taxon>Viridiplantae</taxon>
        <taxon>Streptophyta</taxon>
        <taxon>Embryophyta</taxon>
        <taxon>Tracheophyta</taxon>
        <taxon>Spermatophyta</taxon>
        <taxon>Magnoliopsida</taxon>
        <taxon>eudicotyledons</taxon>
        <taxon>Gunneridae</taxon>
        <taxon>Pentapetalae</taxon>
        <taxon>rosids</taxon>
        <taxon>Vitales</taxon>
        <taxon>Vitaceae</taxon>
        <taxon>Viteae</taxon>
        <taxon>Vitis</taxon>
    </lineage>
</organism>
<feature type="domain" description="NmrA-like" evidence="4">
    <location>
        <begin position="7"/>
        <end position="110"/>
    </location>
</feature>
<dbReference type="InterPro" id="IPR050608">
    <property type="entry name" value="NmrA-type/Isoflavone_red_sf"/>
</dbReference>
<keyword evidence="3" id="KW-0472">Membrane</keyword>
<evidence type="ECO:0000313" key="6">
    <source>
        <dbReference type="Proteomes" id="UP000288805"/>
    </source>
</evidence>
<dbReference type="Proteomes" id="UP000288805">
    <property type="component" value="Unassembled WGS sequence"/>
</dbReference>
<dbReference type="PANTHER" id="PTHR43349">
    <property type="entry name" value="PINORESINOL REDUCTASE-RELATED"/>
    <property type="match status" value="1"/>
</dbReference>
<dbReference type="InterPro" id="IPR045312">
    <property type="entry name" value="PCBER-like"/>
</dbReference>
<evidence type="ECO:0000256" key="3">
    <source>
        <dbReference type="SAM" id="Phobius"/>
    </source>
</evidence>
<evidence type="ECO:0000259" key="4">
    <source>
        <dbReference type="Pfam" id="PF05368"/>
    </source>
</evidence>
<dbReference type="GO" id="GO:0016491">
    <property type="term" value="F:oxidoreductase activity"/>
    <property type="evidence" value="ECO:0007669"/>
    <property type="project" value="UniProtKB-KW"/>
</dbReference>
<keyword evidence="1" id="KW-0521">NADP</keyword>
<dbReference type="Gene3D" id="3.40.50.720">
    <property type="entry name" value="NAD(P)-binding Rossmann-like Domain"/>
    <property type="match status" value="2"/>
</dbReference>